<evidence type="ECO:0000256" key="3">
    <source>
        <dbReference type="ARBA" id="ARBA00022764"/>
    </source>
</evidence>
<evidence type="ECO:0000313" key="6">
    <source>
        <dbReference type="Proteomes" id="UP001500547"/>
    </source>
</evidence>
<organism evidence="5 6">
    <name type="scientific">Viridibacterium curvum</name>
    <dbReference type="NCBI Taxonomy" id="1101404"/>
    <lineage>
        <taxon>Bacteria</taxon>
        <taxon>Pseudomonadati</taxon>
        <taxon>Pseudomonadota</taxon>
        <taxon>Betaproteobacteria</taxon>
        <taxon>Rhodocyclales</taxon>
        <taxon>Rhodocyclaceae</taxon>
        <taxon>Viridibacterium</taxon>
    </lineage>
</organism>
<comment type="subcellular location">
    <subcellularLocation>
        <location evidence="1">Periplasm</location>
    </subcellularLocation>
</comment>
<gene>
    <name evidence="5" type="primary">flgA</name>
    <name evidence="5" type="ORF">GCM10025770_01650</name>
</gene>
<keyword evidence="6" id="KW-1185">Reference proteome</keyword>
<feature type="domain" description="SAF" evidence="4">
    <location>
        <begin position="140"/>
        <end position="202"/>
    </location>
</feature>
<dbReference type="Gene3D" id="2.30.30.760">
    <property type="match status" value="1"/>
</dbReference>
<dbReference type="InterPro" id="IPR039246">
    <property type="entry name" value="Flagellar_FlgA"/>
</dbReference>
<sequence>MPDVILPNDVAGACSNVPRDLFLTLRAFARSPHLSMTTRQTLLLAALLALIAPARAVTPEQIRDLAQNWLQEHTRQLPGQVRVSVAPMRDQEQFLARCDSPEVFLPQGQQAWGRFTVGVRCSGNPRALPVMLNAQVQVTGRYLVASRGLSGGQDVVEADLQWAEGELTRHPADLLTRPEQAIGRNTRQAISRAQPLRASYLLSSIQIRAGQDVTVVARGNGFSVQNNGRALNTAGQGELVRVKMGNGRVISGVLRGEGTVVVDE</sequence>
<dbReference type="InterPro" id="IPR041231">
    <property type="entry name" value="FlgA_N"/>
</dbReference>
<evidence type="ECO:0000313" key="5">
    <source>
        <dbReference type="EMBL" id="GAA5157849.1"/>
    </source>
</evidence>
<name>A0ABP9Q7B0_9RHOO</name>
<dbReference type="InterPro" id="IPR013974">
    <property type="entry name" value="SAF"/>
</dbReference>
<dbReference type="InterPro" id="IPR017585">
    <property type="entry name" value="SAF_FlgA"/>
</dbReference>
<dbReference type="Pfam" id="PF13144">
    <property type="entry name" value="ChapFlgA"/>
    <property type="match status" value="1"/>
</dbReference>
<keyword evidence="3" id="KW-0574">Periplasm</keyword>
<dbReference type="Pfam" id="PF17656">
    <property type="entry name" value="ChapFlgA_N"/>
    <property type="match status" value="1"/>
</dbReference>
<keyword evidence="5" id="KW-0969">Cilium</keyword>
<dbReference type="NCBIfam" id="TIGR03170">
    <property type="entry name" value="flgA_cterm"/>
    <property type="match status" value="1"/>
</dbReference>
<evidence type="ECO:0000256" key="1">
    <source>
        <dbReference type="ARBA" id="ARBA00004418"/>
    </source>
</evidence>
<keyword evidence="5" id="KW-0966">Cell projection</keyword>
<dbReference type="PANTHER" id="PTHR36307">
    <property type="entry name" value="FLAGELLA BASAL BODY P-RING FORMATION PROTEIN FLGA"/>
    <property type="match status" value="1"/>
</dbReference>
<keyword evidence="5" id="KW-0282">Flagellum</keyword>
<accession>A0ABP9Q7B0</accession>
<dbReference type="CDD" id="cd11614">
    <property type="entry name" value="SAF_CpaB_FlgA_like"/>
    <property type="match status" value="1"/>
</dbReference>
<proteinExistence type="predicted"/>
<protein>
    <submittedName>
        <fullName evidence="5">Flagellar basal body P-ring formation chaperone FlgA</fullName>
    </submittedName>
</protein>
<dbReference type="Gene3D" id="3.90.1210.10">
    <property type="entry name" value="Antifreeze-like/N-acetylneuraminic acid synthase C-terminal domain"/>
    <property type="match status" value="1"/>
</dbReference>
<dbReference type="Proteomes" id="UP001500547">
    <property type="component" value="Unassembled WGS sequence"/>
</dbReference>
<reference evidence="6" key="1">
    <citation type="journal article" date="2019" name="Int. J. Syst. Evol. Microbiol.">
        <title>The Global Catalogue of Microorganisms (GCM) 10K type strain sequencing project: providing services to taxonomists for standard genome sequencing and annotation.</title>
        <authorList>
            <consortium name="The Broad Institute Genomics Platform"/>
            <consortium name="The Broad Institute Genome Sequencing Center for Infectious Disease"/>
            <person name="Wu L."/>
            <person name="Ma J."/>
        </authorList>
    </citation>
    <scope>NUCLEOTIDE SEQUENCE [LARGE SCALE GENOMIC DNA]</scope>
    <source>
        <strain evidence="6">JCM 18715</strain>
    </source>
</reference>
<dbReference type="PANTHER" id="PTHR36307:SF1">
    <property type="entry name" value="FLAGELLA BASAL BODY P-RING FORMATION PROTEIN FLGA"/>
    <property type="match status" value="1"/>
</dbReference>
<evidence type="ECO:0000256" key="2">
    <source>
        <dbReference type="ARBA" id="ARBA00022729"/>
    </source>
</evidence>
<keyword evidence="2" id="KW-0732">Signal</keyword>
<dbReference type="SMART" id="SM00858">
    <property type="entry name" value="SAF"/>
    <property type="match status" value="1"/>
</dbReference>
<evidence type="ECO:0000259" key="4">
    <source>
        <dbReference type="SMART" id="SM00858"/>
    </source>
</evidence>
<dbReference type="EMBL" id="BAABLD010000001">
    <property type="protein sequence ID" value="GAA5157849.1"/>
    <property type="molecule type" value="Genomic_DNA"/>
</dbReference>
<comment type="caution">
    <text evidence="5">The sequence shown here is derived from an EMBL/GenBank/DDBJ whole genome shotgun (WGS) entry which is preliminary data.</text>
</comment>